<dbReference type="OrthoDB" id="2965398at2"/>
<dbReference type="Proteomes" id="UP000199488">
    <property type="component" value="Unassembled WGS sequence"/>
</dbReference>
<keyword evidence="2" id="KW-1185">Reference proteome</keyword>
<accession>A0A1H2QI42</accession>
<dbReference type="EMBL" id="FNNC01000001">
    <property type="protein sequence ID" value="SDW06755.1"/>
    <property type="molecule type" value="Genomic_DNA"/>
</dbReference>
<dbReference type="AlphaFoldDB" id="A0A1H2QI42"/>
<dbReference type="RefSeq" id="WP_091610432.1">
    <property type="nucleotide sequence ID" value="NZ_FNNC01000001.1"/>
</dbReference>
<evidence type="ECO:0000313" key="2">
    <source>
        <dbReference type="Proteomes" id="UP000199488"/>
    </source>
</evidence>
<evidence type="ECO:0000313" key="1">
    <source>
        <dbReference type="EMBL" id="SDW06755.1"/>
    </source>
</evidence>
<protein>
    <submittedName>
        <fullName evidence="1">Uncharacterized protein</fullName>
    </submittedName>
</protein>
<organism evidence="1 2">
    <name type="scientific">Marinococcus luteus</name>
    <dbReference type="NCBI Taxonomy" id="1122204"/>
    <lineage>
        <taxon>Bacteria</taxon>
        <taxon>Bacillati</taxon>
        <taxon>Bacillota</taxon>
        <taxon>Bacilli</taxon>
        <taxon>Bacillales</taxon>
        <taxon>Bacillaceae</taxon>
        <taxon>Marinococcus</taxon>
    </lineage>
</organism>
<reference evidence="1 2" key="1">
    <citation type="submission" date="2016-10" db="EMBL/GenBank/DDBJ databases">
        <authorList>
            <person name="de Groot N.N."/>
        </authorList>
    </citation>
    <scope>NUCLEOTIDE SEQUENCE [LARGE SCALE GENOMIC DNA]</scope>
    <source>
        <strain evidence="1 2">DSM 23126</strain>
    </source>
</reference>
<gene>
    <name evidence="1" type="ORF">SAMN05421781_0328</name>
</gene>
<sequence>MKYEMKHAVFEEMFQATDGRIPTETEALIKSAHQSKEVALILPFYMYCFHPHEWKEYTLVTDDPLLSTLNYAAHIALDAPTLYADKQIKRFFYGAASLTSAPESHQTAMPLEDWTYYLFRKYHRLYERTRFFETRVEVKDCHPKEWLVKITK</sequence>
<name>A0A1H2QI42_9BACI</name>
<proteinExistence type="predicted"/>